<reference evidence="3" key="1">
    <citation type="journal article" date="2017" name="Genome Biol.">
        <title>Comparative genomics reveals high biological diversity and specific adaptations in the industrially and medically important fungal genus Aspergillus.</title>
        <authorList>
            <person name="de Vries R.P."/>
            <person name="Riley R."/>
            <person name="Wiebenga A."/>
            <person name="Aguilar-Osorio G."/>
            <person name="Amillis S."/>
            <person name="Uchima C.A."/>
            <person name="Anderluh G."/>
            <person name="Asadollahi M."/>
            <person name="Askin M."/>
            <person name="Barry K."/>
            <person name="Battaglia E."/>
            <person name="Bayram O."/>
            <person name="Benocci T."/>
            <person name="Braus-Stromeyer S.A."/>
            <person name="Caldana C."/>
            <person name="Canovas D."/>
            <person name="Cerqueira G.C."/>
            <person name="Chen F."/>
            <person name="Chen W."/>
            <person name="Choi C."/>
            <person name="Clum A."/>
            <person name="Dos Santos R.A."/>
            <person name="Damasio A.R."/>
            <person name="Diallinas G."/>
            <person name="Emri T."/>
            <person name="Fekete E."/>
            <person name="Flipphi M."/>
            <person name="Freyberg S."/>
            <person name="Gallo A."/>
            <person name="Gournas C."/>
            <person name="Habgood R."/>
            <person name="Hainaut M."/>
            <person name="Harispe M.L."/>
            <person name="Henrissat B."/>
            <person name="Hilden K.S."/>
            <person name="Hope R."/>
            <person name="Hossain A."/>
            <person name="Karabika E."/>
            <person name="Karaffa L."/>
            <person name="Karanyi Z."/>
            <person name="Krasevec N."/>
            <person name="Kuo A."/>
            <person name="Kusch H."/>
            <person name="LaButti K."/>
            <person name="Lagendijk E.L."/>
            <person name="Lapidus A."/>
            <person name="Levasseur A."/>
            <person name="Lindquist E."/>
            <person name="Lipzen A."/>
            <person name="Logrieco A.F."/>
            <person name="MacCabe A."/>
            <person name="Maekelae M.R."/>
            <person name="Malavazi I."/>
            <person name="Melin P."/>
            <person name="Meyer V."/>
            <person name="Mielnichuk N."/>
            <person name="Miskei M."/>
            <person name="Molnar A.P."/>
            <person name="Mule G."/>
            <person name="Ngan C.Y."/>
            <person name="Orejas M."/>
            <person name="Orosz E."/>
            <person name="Ouedraogo J.P."/>
            <person name="Overkamp K.M."/>
            <person name="Park H.-S."/>
            <person name="Perrone G."/>
            <person name="Piumi F."/>
            <person name="Punt P.J."/>
            <person name="Ram A.F."/>
            <person name="Ramon A."/>
            <person name="Rauscher S."/>
            <person name="Record E."/>
            <person name="Riano-Pachon D.M."/>
            <person name="Robert V."/>
            <person name="Roehrig J."/>
            <person name="Ruller R."/>
            <person name="Salamov A."/>
            <person name="Salih N.S."/>
            <person name="Samson R.A."/>
            <person name="Sandor E."/>
            <person name="Sanguinetti M."/>
            <person name="Schuetze T."/>
            <person name="Sepcic K."/>
            <person name="Shelest E."/>
            <person name="Sherlock G."/>
            <person name="Sophianopoulou V."/>
            <person name="Squina F.M."/>
            <person name="Sun H."/>
            <person name="Susca A."/>
            <person name="Todd R.B."/>
            <person name="Tsang A."/>
            <person name="Unkles S.E."/>
            <person name="van de Wiele N."/>
            <person name="van Rossen-Uffink D."/>
            <person name="Oliveira J.V."/>
            <person name="Vesth T.C."/>
            <person name="Visser J."/>
            <person name="Yu J.-H."/>
            <person name="Zhou M."/>
            <person name="Andersen M.R."/>
            <person name="Archer D.B."/>
            <person name="Baker S.E."/>
            <person name="Benoit I."/>
            <person name="Brakhage A.A."/>
            <person name="Braus G.H."/>
            <person name="Fischer R."/>
            <person name="Frisvad J.C."/>
            <person name="Goldman G.H."/>
            <person name="Houbraken J."/>
            <person name="Oakley B."/>
            <person name="Pocsi I."/>
            <person name="Scazzocchio C."/>
            <person name="Seiboth B."/>
            <person name="vanKuyk P.A."/>
            <person name="Wortman J."/>
            <person name="Dyer P.S."/>
            <person name="Grigoriev I.V."/>
        </authorList>
    </citation>
    <scope>NUCLEOTIDE SEQUENCE [LARGE SCALE GENOMIC DNA]</scope>
    <source>
        <strain evidence="3">DTO 134E9</strain>
    </source>
</reference>
<feature type="domain" description="2EXR" evidence="1">
    <location>
        <begin position="100"/>
        <end position="183"/>
    </location>
</feature>
<evidence type="ECO:0000313" key="3">
    <source>
        <dbReference type="Proteomes" id="UP000184383"/>
    </source>
</evidence>
<dbReference type="GeneID" id="63749630"/>
<evidence type="ECO:0000259" key="1">
    <source>
        <dbReference type="Pfam" id="PF20150"/>
    </source>
</evidence>
<dbReference type="VEuPathDB" id="FungiDB:ASPWEDRAFT_33425"/>
<sequence>MSKPPRPSPYTYTDEKWKVHTVHPPRYMSTSRIDGITRPTRPARVIGIGTPSIGLRTAGERAAESDMTLWASCESVEEYERKRRDFDAAKTEAGDDQPAFHPFPRLPIELRHMVWEMVMAEPTEITITCSGYTAARRSTGWCGTVSRGRPRIYATTAFMPALMLVNKETYALASRHYRRAFRGVNGGGGVLAAYPSILSIEKEMIPLLPMEDLEMLTELVVVATPQLLGVEFSPEFSERLKTMLGTGSIRRLEVRLTRAITSRNGREVDDYFASLFAEMKAVDMGWVAPELSVGPVKDESIDQPK</sequence>
<protein>
    <recommendedName>
        <fullName evidence="1">2EXR domain-containing protein</fullName>
    </recommendedName>
</protein>
<dbReference type="OrthoDB" id="3546385at2759"/>
<dbReference type="PANTHER" id="PTHR35910:SF1">
    <property type="entry name" value="2EXR DOMAIN-CONTAINING PROTEIN"/>
    <property type="match status" value="1"/>
</dbReference>
<name>A0A1L9RYP8_ASPWE</name>
<dbReference type="AlphaFoldDB" id="A0A1L9RYP8"/>
<dbReference type="EMBL" id="KV878209">
    <property type="protein sequence ID" value="OJJ40090.1"/>
    <property type="molecule type" value="Genomic_DNA"/>
</dbReference>
<accession>A0A1L9RYP8</accession>
<proteinExistence type="predicted"/>
<dbReference type="Proteomes" id="UP000184383">
    <property type="component" value="Unassembled WGS sequence"/>
</dbReference>
<dbReference type="Pfam" id="PF20150">
    <property type="entry name" value="2EXR"/>
    <property type="match status" value="1"/>
</dbReference>
<dbReference type="RefSeq" id="XP_040693766.1">
    <property type="nucleotide sequence ID" value="XM_040833782.1"/>
</dbReference>
<keyword evidence="3" id="KW-1185">Reference proteome</keyword>
<evidence type="ECO:0000313" key="2">
    <source>
        <dbReference type="EMBL" id="OJJ40090.1"/>
    </source>
</evidence>
<dbReference type="InterPro" id="IPR045518">
    <property type="entry name" value="2EXR"/>
</dbReference>
<organism evidence="2 3">
    <name type="scientific">Aspergillus wentii DTO 134E9</name>
    <dbReference type="NCBI Taxonomy" id="1073089"/>
    <lineage>
        <taxon>Eukaryota</taxon>
        <taxon>Fungi</taxon>
        <taxon>Dikarya</taxon>
        <taxon>Ascomycota</taxon>
        <taxon>Pezizomycotina</taxon>
        <taxon>Eurotiomycetes</taxon>
        <taxon>Eurotiomycetidae</taxon>
        <taxon>Eurotiales</taxon>
        <taxon>Aspergillaceae</taxon>
        <taxon>Aspergillus</taxon>
        <taxon>Aspergillus subgen. Cremei</taxon>
    </lineage>
</organism>
<gene>
    <name evidence="2" type="ORF">ASPWEDRAFT_33425</name>
</gene>
<dbReference type="PANTHER" id="PTHR35910">
    <property type="entry name" value="2EXR DOMAIN-CONTAINING PROTEIN"/>
    <property type="match status" value="1"/>
</dbReference>